<evidence type="ECO:0000256" key="7">
    <source>
        <dbReference type="ARBA" id="ARBA00022912"/>
    </source>
</evidence>
<dbReference type="OMA" id="REAENDH"/>
<dbReference type="Proteomes" id="UP000824469">
    <property type="component" value="Unassembled WGS sequence"/>
</dbReference>
<dbReference type="InterPro" id="IPR001932">
    <property type="entry name" value="PPM-type_phosphatase-like_dom"/>
</dbReference>
<dbReference type="CDD" id="cd00143">
    <property type="entry name" value="PP2Cc"/>
    <property type="match status" value="1"/>
</dbReference>
<dbReference type="GO" id="GO:0046872">
    <property type="term" value="F:metal ion binding"/>
    <property type="evidence" value="ECO:0007669"/>
    <property type="project" value="UniProtKB-KW"/>
</dbReference>
<dbReference type="Pfam" id="PF00481">
    <property type="entry name" value="PP2C"/>
    <property type="match status" value="1"/>
</dbReference>
<dbReference type="SUPFAM" id="SSF81606">
    <property type="entry name" value="PP2C-like"/>
    <property type="match status" value="1"/>
</dbReference>
<sequence length="453" mass="50223">MGSCVSSESCTEETTETWSKEIDSESAEFLAREAENDEQLACLEGRMCTSGATSIASIHTQQGKKGTNQDSMIIWENFGSREDTVFLGVFDGHGPYGHAVGRRVRDALPSMLVNQWHELLSAECSNSDDNGSWVTELDKSSDVVKQNQHEEPKMYATWRESHLRAFKVMDKELKLHPTLGLLLQWDNCCDHCQTDYDFLQHLYLLRIVILSGGGIKIGTGFSGQDLVIAHVGDSRAIMGTISPNGSLSAIQLTIDMKANLPEEAERIKQCKGRVIALQDEPHVHRVWLPNEKSPGLAMTRAFGDFCLKEFGVIAIPEVAHRRLTNRDQFIVLATDGVWDVLSNREVVNIVSSASTRAAAAKMVVESAVRAWRRKFPTSKTDDCAVVCLYLDSHPFISKHGHPSAEVSTVEQLDMAKSNTVIDNSLAEHVVATERPDPDGLTNAKFLNLPRFLK</sequence>
<dbReference type="PANTHER" id="PTHR47992">
    <property type="entry name" value="PROTEIN PHOSPHATASE"/>
    <property type="match status" value="1"/>
</dbReference>
<evidence type="ECO:0000256" key="3">
    <source>
        <dbReference type="ARBA" id="ARBA00013081"/>
    </source>
</evidence>
<evidence type="ECO:0000256" key="4">
    <source>
        <dbReference type="ARBA" id="ARBA00022723"/>
    </source>
</evidence>
<dbReference type="EC" id="3.1.3.16" evidence="3"/>
<evidence type="ECO:0000256" key="9">
    <source>
        <dbReference type="RuleBase" id="RU003465"/>
    </source>
</evidence>
<keyword evidence="5 9" id="KW-0378">Hydrolase</keyword>
<gene>
    <name evidence="12" type="ORF">KI387_014771</name>
</gene>
<dbReference type="PROSITE" id="PS01032">
    <property type="entry name" value="PPM_1"/>
    <property type="match status" value="1"/>
</dbReference>
<evidence type="ECO:0000313" key="13">
    <source>
        <dbReference type="Proteomes" id="UP000824469"/>
    </source>
</evidence>
<comment type="cofactor">
    <cofactor evidence="2">
        <name>Mg(2+)</name>
        <dbReference type="ChEBI" id="CHEBI:18420"/>
    </cofactor>
</comment>
<accession>A0AA38FHH4</accession>
<dbReference type="GO" id="GO:0004722">
    <property type="term" value="F:protein serine/threonine phosphatase activity"/>
    <property type="evidence" value="ECO:0007669"/>
    <property type="project" value="UniProtKB-EC"/>
</dbReference>
<feature type="domain" description="PPM-type phosphatase" evidence="11">
    <location>
        <begin position="55"/>
        <end position="390"/>
    </location>
</feature>
<comment type="similarity">
    <text evidence="9">Belongs to the PP2C family.</text>
</comment>
<dbReference type="InterPro" id="IPR000222">
    <property type="entry name" value="PP2C_BS"/>
</dbReference>
<dbReference type="InterPro" id="IPR036457">
    <property type="entry name" value="PPM-type-like_dom_sf"/>
</dbReference>
<feature type="region of interest" description="Disordered" evidence="10">
    <location>
        <begin position="1"/>
        <end position="22"/>
    </location>
</feature>
<dbReference type="AlphaFoldDB" id="A0AA38FHH4"/>
<name>A0AA38FHH4_TAXCH</name>
<dbReference type="SMART" id="SM00332">
    <property type="entry name" value="PP2Cc"/>
    <property type="match status" value="1"/>
</dbReference>
<keyword evidence="4" id="KW-0479">Metal-binding</keyword>
<evidence type="ECO:0000256" key="2">
    <source>
        <dbReference type="ARBA" id="ARBA00001946"/>
    </source>
</evidence>
<comment type="cofactor">
    <cofactor evidence="1">
        <name>Mn(2+)</name>
        <dbReference type="ChEBI" id="CHEBI:29035"/>
    </cofactor>
</comment>
<evidence type="ECO:0000256" key="6">
    <source>
        <dbReference type="ARBA" id="ARBA00022842"/>
    </source>
</evidence>
<comment type="caution">
    <text evidence="12">The sequence shown here is derived from an EMBL/GenBank/DDBJ whole genome shotgun (WGS) entry which is preliminary data.</text>
</comment>
<evidence type="ECO:0000256" key="1">
    <source>
        <dbReference type="ARBA" id="ARBA00001936"/>
    </source>
</evidence>
<protein>
    <recommendedName>
        <fullName evidence="3">protein-serine/threonine phosphatase</fullName>
        <ecNumber evidence="3">3.1.3.16</ecNumber>
    </recommendedName>
</protein>
<proteinExistence type="inferred from homology"/>
<evidence type="ECO:0000256" key="10">
    <source>
        <dbReference type="SAM" id="MobiDB-lite"/>
    </source>
</evidence>
<keyword evidence="7 9" id="KW-0904">Protein phosphatase</keyword>
<dbReference type="EMBL" id="JAHRHJ020000009">
    <property type="protein sequence ID" value="KAH9303188.1"/>
    <property type="molecule type" value="Genomic_DNA"/>
</dbReference>
<keyword evidence="8" id="KW-0464">Manganese</keyword>
<feature type="non-terminal residue" evidence="12">
    <location>
        <position position="1"/>
    </location>
</feature>
<organism evidence="12 13">
    <name type="scientific">Taxus chinensis</name>
    <name type="common">Chinese yew</name>
    <name type="synonym">Taxus wallichiana var. chinensis</name>
    <dbReference type="NCBI Taxonomy" id="29808"/>
    <lineage>
        <taxon>Eukaryota</taxon>
        <taxon>Viridiplantae</taxon>
        <taxon>Streptophyta</taxon>
        <taxon>Embryophyta</taxon>
        <taxon>Tracheophyta</taxon>
        <taxon>Spermatophyta</taxon>
        <taxon>Pinopsida</taxon>
        <taxon>Pinidae</taxon>
        <taxon>Conifers II</taxon>
        <taxon>Cupressales</taxon>
        <taxon>Taxaceae</taxon>
        <taxon>Taxus</taxon>
    </lineage>
</organism>
<evidence type="ECO:0000259" key="11">
    <source>
        <dbReference type="PROSITE" id="PS51746"/>
    </source>
</evidence>
<keyword evidence="13" id="KW-1185">Reference proteome</keyword>
<keyword evidence="6" id="KW-0460">Magnesium</keyword>
<reference evidence="12 13" key="1">
    <citation type="journal article" date="2021" name="Nat. Plants">
        <title>The Taxus genome provides insights into paclitaxel biosynthesis.</title>
        <authorList>
            <person name="Xiong X."/>
            <person name="Gou J."/>
            <person name="Liao Q."/>
            <person name="Li Y."/>
            <person name="Zhou Q."/>
            <person name="Bi G."/>
            <person name="Li C."/>
            <person name="Du R."/>
            <person name="Wang X."/>
            <person name="Sun T."/>
            <person name="Guo L."/>
            <person name="Liang H."/>
            <person name="Lu P."/>
            <person name="Wu Y."/>
            <person name="Zhang Z."/>
            <person name="Ro D.K."/>
            <person name="Shang Y."/>
            <person name="Huang S."/>
            <person name="Yan J."/>
        </authorList>
    </citation>
    <scope>NUCLEOTIDE SEQUENCE [LARGE SCALE GENOMIC DNA]</scope>
    <source>
        <strain evidence="12">Ta-2019</strain>
    </source>
</reference>
<dbReference type="InterPro" id="IPR015655">
    <property type="entry name" value="PP2C"/>
</dbReference>
<evidence type="ECO:0000256" key="8">
    <source>
        <dbReference type="ARBA" id="ARBA00023211"/>
    </source>
</evidence>
<evidence type="ECO:0000256" key="5">
    <source>
        <dbReference type="ARBA" id="ARBA00022801"/>
    </source>
</evidence>
<dbReference type="Gene3D" id="3.60.40.10">
    <property type="entry name" value="PPM-type phosphatase domain"/>
    <property type="match status" value="1"/>
</dbReference>
<dbReference type="PROSITE" id="PS51746">
    <property type="entry name" value="PPM_2"/>
    <property type="match status" value="1"/>
</dbReference>
<evidence type="ECO:0000313" key="12">
    <source>
        <dbReference type="EMBL" id="KAH9303188.1"/>
    </source>
</evidence>